<feature type="compositionally biased region" description="Polar residues" evidence="5">
    <location>
        <begin position="879"/>
        <end position="894"/>
    </location>
</feature>
<feature type="compositionally biased region" description="Polar residues" evidence="5">
    <location>
        <begin position="837"/>
        <end position="859"/>
    </location>
</feature>
<evidence type="ECO:0000256" key="3">
    <source>
        <dbReference type="ARBA" id="ARBA00012663"/>
    </source>
</evidence>
<reference evidence="8 9" key="1">
    <citation type="submission" date="2022-12" db="EMBL/GenBank/DDBJ databases">
        <title>Chromosome-level genome of Tegillarca granosa.</title>
        <authorList>
            <person name="Kim J."/>
        </authorList>
    </citation>
    <scope>NUCLEOTIDE SEQUENCE [LARGE SCALE GENOMIC DNA]</scope>
    <source>
        <strain evidence="8">Teg-2019</strain>
        <tissue evidence="8">Adductor muscle</tissue>
    </source>
</reference>
<comment type="similarity">
    <text evidence="2">Belongs to the glycosyl hydrolase 20 family.</text>
</comment>
<feature type="compositionally biased region" description="Polar residues" evidence="5">
    <location>
        <begin position="756"/>
        <end position="765"/>
    </location>
</feature>
<feature type="transmembrane region" description="Helical" evidence="6">
    <location>
        <begin position="12"/>
        <end position="30"/>
    </location>
</feature>
<keyword evidence="6" id="KW-0812">Transmembrane</keyword>
<comment type="catalytic activity">
    <reaction evidence="1">
        <text>Hydrolysis of terminal non-reducing N-acetyl-D-hexosamine residues in N-acetyl-beta-D-hexosaminides.</text>
        <dbReference type="EC" id="3.2.1.52"/>
    </reaction>
</comment>
<dbReference type="SUPFAM" id="SSF51445">
    <property type="entry name" value="(Trans)glycosidases"/>
    <property type="match status" value="1"/>
</dbReference>
<sequence>MARSKSNGKVCMFLVGASLILVILLSYKWFMVPSGVQKERKSSLYYRQQRLQKLKNERNSFGKDRGRNFFNDRSLTGSKKHRYMDESAKKTTVGMAGTDSRNNRFVGTATKQPNIWDKDRGSEENVGRKDSGEVKLPAPKIVKMTTSLEKDSSIKSLYKDAEPLYTDTFNKMIRIVHLDLKGSPPNMEYLKKLLPFLKNLGATGLLIEYEDMFPYSGKLAPLAAKNCYSIEDIHTINKLAQDNSLDIMPLIQTFGHMEFALKSEFAHLRENDKLPLVIHPGKNETYDFLYEMIDQVMKLHSGKRFLHIGADEVYTLGRGKSKDMLTGNTTKATLFFRHVKRVAKYVKNKHGARPIIWDDMFRHVDSDVLKASKIGKLVSPMVWSYVKDPRERLPQNLWKKYRSVFSTIWIASAFKGATGVAQFATDPLHHIRNHLSWVDILKKEVLSEAGTMQLTGVALTGWSRYDHFAVLCELLPGAIPSLAASLQIMSTGGFSESDHKKVSDLLQCKKNVQFELCMNQTDDECQFPGNEVYYKIRKLWRVKKSYSRCMETYKGWVSEYNIKYAFSSPYQIQKLRKSLINIATNMSRIEKFMWNGITALYDNYTAAEWIEVNLRTILNKIPEKMKNLDLLLNPTTWQKRPFNILISPPAGTNQYQIQAGQGQNRGLGQNQISGPFLGQNQFQSQGQNRGSGQSPSLQQNKGPGQNSISGQNQEQTQSGRRDSNTVIQNLDNSGKNLIPGQNQQSGQRQRSPYQFPGQNQLPGQQHSTFNIFNKALNRARSGQNDLQSQGQVQDQKQLTGGKPGQNSFPGSERRDNQLPEQGQGQGQDRLGRQNQLPGWQQNQRQGQNPFLGQGQNAGDRQNEKKTEVLMAGKNDNPDKMQNTGLSQDKQNKMINSGEAGSKKDEKVKEGEKKKDMIGNVLQKPPSLNNPAIGQEKDKRNEQEKDKNQGSQRDGEKKERGKDESHGNPGNKDSYKRFANIGQRLSVGLNDARPKSKLFQ</sequence>
<feature type="compositionally biased region" description="Low complexity" evidence="5">
    <location>
        <begin position="678"/>
        <end position="696"/>
    </location>
</feature>
<keyword evidence="9" id="KW-1185">Reference proteome</keyword>
<evidence type="ECO:0000313" key="9">
    <source>
        <dbReference type="Proteomes" id="UP001217089"/>
    </source>
</evidence>
<feature type="compositionally biased region" description="Low complexity" evidence="5">
    <location>
        <begin position="826"/>
        <end position="836"/>
    </location>
</feature>
<dbReference type="PANTHER" id="PTHR21040:SF8">
    <property type="entry name" value="BCDNA.GH04120"/>
    <property type="match status" value="1"/>
</dbReference>
<feature type="domain" description="Glycoside hydrolase family 20 catalytic" evidence="7">
    <location>
        <begin position="224"/>
        <end position="463"/>
    </location>
</feature>
<feature type="compositionally biased region" description="Basic and acidic residues" evidence="5">
    <location>
        <begin position="900"/>
        <end position="916"/>
    </location>
</feature>
<dbReference type="InterPro" id="IPR038901">
    <property type="entry name" value="HEXDC-like"/>
</dbReference>
<evidence type="ECO:0000259" key="7">
    <source>
        <dbReference type="Pfam" id="PF00728"/>
    </source>
</evidence>
<feature type="compositionally biased region" description="Polar residues" evidence="5">
    <location>
        <begin position="780"/>
        <end position="809"/>
    </location>
</feature>
<comment type="caution">
    <text evidence="8">The sequence shown here is derived from an EMBL/GenBank/DDBJ whole genome shotgun (WGS) entry which is preliminary data.</text>
</comment>
<evidence type="ECO:0000256" key="4">
    <source>
        <dbReference type="ARBA" id="ARBA00022801"/>
    </source>
</evidence>
<dbReference type="Gene3D" id="3.20.20.80">
    <property type="entry name" value="Glycosidases"/>
    <property type="match status" value="1"/>
</dbReference>
<feature type="compositionally biased region" description="Low complexity" evidence="5">
    <location>
        <begin position="739"/>
        <end position="752"/>
    </location>
</feature>
<keyword evidence="6" id="KW-1133">Transmembrane helix</keyword>
<dbReference type="EC" id="3.2.1.52" evidence="3"/>
<dbReference type="Proteomes" id="UP001217089">
    <property type="component" value="Unassembled WGS sequence"/>
</dbReference>
<proteinExistence type="inferred from homology"/>
<feature type="region of interest" description="Disordered" evidence="5">
    <location>
        <begin position="780"/>
        <end position="978"/>
    </location>
</feature>
<dbReference type="InterPro" id="IPR017853">
    <property type="entry name" value="GH"/>
</dbReference>
<keyword evidence="6" id="KW-0472">Membrane</keyword>
<evidence type="ECO:0000256" key="5">
    <source>
        <dbReference type="SAM" id="MobiDB-lite"/>
    </source>
</evidence>
<evidence type="ECO:0000256" key="2">
    <source>
        <dbReference type="ARBA" id="ARBA00006285"/>
    </source>
</evidence>
<dbReference type="EMBL" id="JARBDR010000246">
    <property type="protein sequence ID" value="KAJ8317659.1"/>
    <property type="molecule type" value="Genomic_DNA"/>
</dbReference>
<feature type="compositionally biased region" description="Basic and acidic residues" evidence="5">
    <location>
        <begin position="934"/>
        <end position="965"/>
    </location>
</feature>
<feature type="region of interest" description="Disordered" evidence="5">
    <location>
        <begin position="662"/>
        <end position="765"/>
    </location>
</feature>
<keyword evidence="4" id="KW-0378">Hydrolase</keyword>
<protein>
    <recommendedName>
        <fullName evidence="3">beta-N-acetylhexosaminidase</fullName>
        <ecNumber evidence="3">3.2.1.52</ecNumber>
    </recommendedName>
</protein>
<evidence type="ECO:0000256" key="6">
    <source>
        <dbReference type="SAM" id="Phobius"/>
    </source>
</evidence>
<accession>A0ABQ9FK69</accession>
<organism evidence="8 9">
    <name type="scientific">Tegillarca granosa</name>
    <name type="common">Malaysian cockle</name>
    <name type="synonym">Anadara granosa</name>
    <dbReference type="NCBI Taxonomy" id="220873"/>
    <lineage>
        <taxon>Eukaryota</taxon>
        <taxon>Metazoa</taxon>
        <taxon>Spiralia</taxon>
        <taxon>Lophotrochozoa</taxon>
        <taxon>Mollusca</taxon>
        <taxon>Bivalvia</taxon>
        <taxon>Autobranchia</taxon>
        <taxon>Pteriomorphia</taxon>
        <taxon>Arcoida</taxon>
        <taxon>Arcoidea</taxon>
        <taxon>Arcidae</taxon>
        <taxon>Tegillarca</taxon>
    </lineage>
</organism>
<gene>
    <name evidence="8" type="ORF">KUTeg_005563</name>
</gene>
<evidence type="ECO:0000256" key="1">
    <source>
        <dbReference type="ARBA" id="ARBA00001231"/>
    </source>
</evidence>
<evidence type="ECO:0000313" key="8">
    <source>
        <dbReference type="EMBL" id="KAJ8317659.1"/>
    </source>
</evidence>
<dbReference type="PANTHER" id="PTHR21040">
    <property type="entry name" value="BCDNA.GH04120"/>
    <property type="match status" value="1"/>
</dbReference>
<dbReference type="Pfam" id="PF00728">
    <property type="entry name" value="Glyco_hydro_20"/>
    <property type="match status" value="1"/>
</dbReference>
<dbReference type="CDD" id="cd06565">
    <property type="entry name" value="GH20_GcnA-like"/>
    <property type="match status" value="1"/>
</dbReference>
<dbReference type="InterPro" id="IPR015883">
    <property type="entry name" value="Glyco_hydro_20_cat"/>
</dbReference>
<feature type="compositionally biased region" description="Low complexity" evidence="5">
    <location>
        <begin position="662"/>
        <end position="671"/>
    </location>
</feature>
<feature type="compositionally biased region" description="Polar residues" evidence="5">
    <location>
        <begin position="697"/>
        <end position="735"/>
    </location>
</feature>
<name>A0ABQ9FK69_TEGGR</name>